<dbReference type="InterPro" id="IPR000172">
    <property type="entry name" value="GMC_OxRdtase_N"/>
</dbReference>
<evidence type="ECO:0000259" key="17">
    <source>
        <dbReference type="Pfam" id="PF00732"/>
    </source>
</evidence>
<dbReference type="GO" id="GO:0050660">
    <property type="term" value="F:flavin adenine dinucleotide binding"/>
    <property type="evidence" value="ECO:0007669"/>
    <property type="project" value="InterPro"/>
</dbReference>
<evidence type="ECO:0000256" key="1">
    <source>
        <dbReference type="ARBA" id="ARBA00001974"/>
    </source>
</evidence>
<dbReference type="GO" id="GO:0016995">
    <property type="term" value="F:cholesterol oxidase activity"/>
    <property type="evidence" value="ECO:0007669"/>
    <property type="project" value="UniProtKB-EC"/>
</dbReference>
<evidence type="ECO:0000256" key="7">
    <source>
        <dbReference type="ARBA" id="ARBA00023002"/>
    </source>
</evidence>
<keyword evidence="7 19" id="KW-0560">Oxidoreductase</keyword>
<dbReference type="InterPro" id="IPR006311">
    <property type="entry name" value="TAT_signal"/>
</dbReference>
<dbReference type="Proteomes" id="UP000441399">
    <property type="component" value="Unassembled WGS sequence"/>
</dbReference>
<proteinExistence type="inferred from homology"/>
<evidence type="ECO:0000256" key="16">
    <source>
        <dbReference type="ARBA" id="ARBA00049778"/>
    </source>
</evidence>
<comment type="cofactor">
    <cofactor evidence="1">
        <name>FAD</name>
        <dbReference type="ChEBI" id="CHEBI:57692"/>
    </cofactor>
</comment>
<evidence type="ECO:0000256" key="13">
    <source>
        <dbReference type="ARBA" id="ARBA00049645"/>
    </source>
</evidence>
<gene>
    <name evidence="19" type="primary">choB_2</name>
    <name evidence="19" type="ORF">OPDIPICF_03558</name>
</gene>
<organism evidence="19 20">
    <name type="scientific">BD1-7 clade bacterium</name>
    <dbReference type="NCBI Taxonomy" id="2029982"/>
    <lineage>
        <taxon>Bacteria</taxon>
        <taxon>Pseudomonadati</taxon>
        <taxon>Pseudomonadota</taxon>
        <taxon>Gammaproteobacteria</taxon>
        <taxon>Cellvibrionales</taxon>
        <taxon>Spongiibacteraceae</taxon>
        <taxon>BD1-7 clade</taxon>
    </lineage>
</organism>
<dbReference type="PANTHER" id="PTHR47470">
    <property type="entry name" value="CHOLESTEROL OXIDASE"/>
    <property type="match status" value="1"/>
</dbReference>
<keyword evidence="4" id="KW-0285">Flavoprotein</keyword>
<keyword evidence="11" id="KW-0413">Isomerase</keyword>
<evidence type="ECO:0000256" key="11">
    <source>
        <dbReference type="ARBA" id="ARBA00023235"/>
    </source>
</evidence>
<dbReference type="InterPro" id="IPR019546">
    <property type="entry name" value="TAT_signal_bac_arc"/>
</dbReference>
<evidence type="ECO:0000256" key="8">
    <source>
        <dbReference type="ARBA" id="ARBA00023098"/>
    </source>
</evidence>
<evidence type="ECO:0000256" key="6">
    <source>
        <dbReference type="ARBA" id="ARBA00022827"/>
    </source>
</evidence>
<evidence type="ECO:0000256" key="2">
    <source>
        <dbReference type="ARBA" id="ARBA00010790"/>
    </source>
</evidence>
<evidence type="ECO:0000256" key="9">
    <source>
        <dbReference type="ARBA" id="ARBA00023166"/>
    </source>
</evidence>
<comment type="pathway">
    <text evidence="13">Steroid metabolism; cholesterol degradation.</text>
</comment>
<feature type="domain" description="Glucose-methanol-choline oxidoreductase N-terminal" evidence="17">
    <location>
        <begin position="48"/>
        <end position="316"/>
    </location>
</feature>
<dbReference type="Gene3D" id="3.50.50.60">
    <property type="entry name" value="FAD/NAD(P)-binding domain"/>
    <property type="match status" value="1"/>
</dbReference>
<dbReference type="EC" id="5.3.3.1" evidence="12"/>
<dbReference type="PANTHER" id="PTHR47470:SF1">
    <property type="entry name" value="FAD-DEPENDENT OXIDOREDUCTASE 2 FAD BINDING DOMAIN-CONTAINING PROTEIN"/>
    <property type="match status" value="1"/>
</dbReference>
<dbReference type="NCBIfam" id="TIGR01409">
    <property type="entry name" value="TAT_signal_seq"/>
    <property type="match status" value="1"/>
</dbReference>
<dbReference type="PRINTS" id="PR00411">
    <property type="entry name" value="PNDRDTASEI"/>
</dbReference>
<evidence type="ECO:0000256" key="14">
    <source>
        <dbReference type="ARBA" id="ARBA00049723"/>
    </source>
</evidence>
<sequence>MDNNKISRRSFIKAGAVTTAAAGAAPALAHRRRPRKAIIIGSGFGGAVSALRLAEKGVETLVLERGRFWDKESDNPFPGIFPTIKQPDARTSWLQGIDPNTGTSLPKYTGLIERFESERIATLVGSGVGGGSLVYGGSLLQPKQKPFEDAFPRFVNYDLFDQYYYPLVRQMMNAGQIPDDILASSPYTAMRNYTNNMEASGFEVERGFAGHDWDIIRKELTGEEIPAASIGEFNLCNSNAKNTLSKNYLKYAQETGKCEIRALHQVANIEEDYRGGYCVHVEKLDDEGNVIDTETLQSDLVIMAAGSMNTTKLMLKAKRTGSLWRLNRWVGKKWGNNGDKLYLRATAEQDNIGDQGGPISMTVFDLDNPIKPVTVQHAPGPGLFPFSGLNHLIMTVPDRLGRLRYKVKTDELQILWPEDAETQSIEAGRLVMDKVNATVGGQQIPLPTIDTTYHPLGGMPIGKATDRFGRVKGYRGLIVADGSLLHGSAGCANPALTIAALVEHNMDFLINYAHIA</sequence>
<dbReference type="Gene3D" id="3.30.410.10">
    <property type="entry name" value="Cholesterol Oxidase, domain 2"/>
    <property type="match status" value="1"/>
</dbReference>
<keyword evidence="9" id="KW-1207">Sterol metabolism</keyword>
<reference evidence="19 20" key="1">
    <citation type="submission" date="2019-11" db="EMBL/GenBank/DDBJ databases">
        <authorList>
            <person name="Holert J."/>
        </authorList>
    </citation>
    <scope>NUCLEOTIDE SEQUENCE [LARGE SCALE GENOMIC DNA]</scope>
    <source>
        <strain evidence="19">SB11_3</strain>
    </source>
</reference>
<keyword evidence="10" id="KW-0753">Steroid metabolism</keyword>
<comment type="similarity">
    <text evidence="2">Belongs to the GMC oxidoreductase family.</text>
</comment>
<dbReference type="InterPro" id="IPR052542">
    <property type="entry name" value="Cholesterol_Oxidase"/>
</dbReference>
<keyword evidence="8" id="KW-0443">Lipid metabolism</keyword>
<evidence type="ECO:0000256" key="10">
    <source>
        <dbReference type="ARBA" id="ARBA00023221"/>
    </source>
</evidence>
<protein>
    <recommendedName>
        <fullName evidence="15">Cholesterol oxidase</fullName>
        <ecNumber evidence="14">1.1.3.6</ecNumber>
        <ecNumber evidence="12">5.3.3.1</ecNumber>
    </recommendedName>
    <alternativeName>
        <fullName evidence="16">Cholesterol isomerase</fullName>
    </alternativeName>
</protein>
<evidence type="ECO:0000256" key="4">
    <source>
        <dbReference type="ARBA" id="ARBA00022630"/>
    </source>
</evidence>
<dbReference type="SUPFAM" id="SSF51905">
    <property type="entry name" value="FAD/NAD(P)-binding domain"/>
    <property type="match status" value="1"/>
</dbReference>
<keyword evidence="3" id="KW-0153">Cholesterol metabolism</keyword>
<dbReference type="Pfam" id="PF22500">
    <property type="entry name" value="GMC_oxred_C_1st"/>
    <property type="match status" value="1"/>
</dbReference>
<dbReference type="SUPFAM" id="SSF54373">
    <property type="entry name" value="FAD-linked reductases, C-terminal domain"/>
    <property type="match status" value="1"/>
</dbReference>
<evidence type="ECO:0000256" key="15">
    <source>
        <dbReference type="ARBA" id="ARBA00049744"/>
    </source>
</evidence>
<keyword evidence="20" id="KW-1185">Reference proteome</keyword>
<feature type="domain" description="Glucose-methanol-choline oxidoreductase C-terminal" evidence="18">
    <location>
        <begin position="449"/>
        <end position="501"/>
    </location>
</feature>
<name>A0A5S9R1N0_9GAMM</name>
<evidence type="ECO:0000256" key="3">
    <source>
        <dbReference type="ARBA" id="ARBA00022548"/>
    </source>
</evidence>
<dbReference type="PROSITE" id="PS51318">
    <property type="entry name" value="TAT"/>
    <property type="match status" value="1"/>
</dbReference>
<keyword evidence="6" id="KW-0274">FAD</keyword>
<keyword evidence="5" id="KW-0732">Signal</keyword>
<dbReference type="AlphaFoldDB" id="A0A5S9R1N0"/>
<dbReference type="GO" id="GO:0008203">
    <property type="term" value="P:cholesterol metabolic process"/>
    <property type="evidence" value="ECO:0007669"/>
    <property type="project" value="UniProtKB-KW"/>
</dbReference>
<dbReference type="EMBL" id="CACSIO010000062">
    <property type="protein sequence ID" value="CAA0125694.1"/>
    <property type="molecule type" value="Genomic_DNA"/>
</dbReference>
<accession>A0A5S9R1N0</accession>
<dbReference type="OrthoDB" id="9787779at2"/>
<evidence type="ECO:0000256" key="12">
    <source>
        <dbReference type="ARBA" id="ARBA00038856"/>
    </source>
</evidence>
<dbReference type="Pfam" id="PF10518">
    <property type="entry name" value="TAT_signal"/>
    <property type="match status" value="1"/>
</dbReference>
<evidence type="ECO:0000256" key="5">
    <source>
        <dbReference type="ARBA" id="ARBA00022729"/>
    </source>
</evidence>
<dbReference type="Pfam" id="PF00732">
    <property type="entry name" value="GMC_oxred_N"/>
    <property type="match status" value="1"/>
</dbReference>
<dbReference type="InterPro" id="IPR007867">
    <property type="entry name" value="GMC_OxRtase_C"/>
</dbReference>
<dbReference type="EC" id="1.1.3.6" evidence="14"/>
<evidence type="ECO:0000259" key="18">
    <source>
        <dbReference type="Pfam" id="PF05199"/>
    </source>
</evidence>
<dbReference type="Pfam" id="PF05199">
    <property type="entry name" value="GMC_oxred_C"/>
    <property type="match status" value="1"/>
</dbReference>
<evidence type="ECO:0000313" key="20">
    <source>
        <dbReference type="Proteomes" id="UP000441399"/>
    </source>
</evidence>
<dbReference type="InterPro" id="IPR036188">
    <property type="entry name" value="FAD/NAD-bd_sf"/>
</dbReference>
<dbReference type="GO" id="GO:0004769">
    <property type="term" value="F:steroid Delta-isomerase activity"/>
    <property type="evidence" value="ECO:0007669"/>
    <property type="project" value="UniProtKB-EC"/>
</dbReference>
<evidence type="ECO:0000313" key="19">
    <source>
        <dbReference type="EMBL" id="CAA0125694.1"/>
    </source>
</evidence>